<feature type="compositionally biased region" description="Polar residues" evidence="1">
    <location>
        <begin position="13"/>
        <end position="33"/>
    </location>
</feature>
<protein>
    <submittedName>
        <fullName evidence="2">Uncharacterized protein</fullName>
    </submittedName>
</protein>
<reference evidence="2 3" key="1">
    <citation type="submission" date="2018-02" db="EMBL/GenBank/DDBJ databases">
        <title>The genomes of Aspergillus section Nigri reveals drivers in fungal speciation.</title>
        <authorList>
            <consortium name="DOE Joint Genome Institute"/>
            <person name="Vesth T.C."/>
            <person name="Nybo J."/>
            <person name="Theobald S."/>
            <person name="Brandl J."/>
            <person name="Frisvad J.C."/>
            <person name="Nielsen K.F."/>
            <person name="Lyhne E.K."/>
            <person name="Kogle M.E."/>
            <person name="Kuo A."/>
            <person name="Riley R."/>
            <person name="Clum A."/>
            <person name="Nolan M."/>
            <person name="Lipzen A."/>
            <person name="Salamov A."/>
            <person name="Henrissat B."/>
            <person name="Wiebenga A."/>
            <person name="De vries R.P."/>
            <person name="Grigoriev I.V."/>
            <person name="Mortensen U.H."/>
            <person name="Andersen M.R."/>
            <person name="Baker S.E."/>
        </authorList>
    </citation>
    <scope>NUCLEOTIDE SEQUENCE [LARGE SCALE GENOMIC DNA]</scope>
    <source>
        <strain evidence="2 3">CBS 121057</strain>
    </source>
</reference>
<evidence type="ECO:0000313" key="2">
    <source>
        <dbReference type="EMBL" id="PYI00332.1"/>
    </source>
</evidence>
<proteinExistence type="predicted"/>
<dbReference type="EMBL" id="KZ826458">
    <property type="protein sequence ID" value="PYI00332.1"/>
    <property type="molecule type" value="Genomic_DNA"/>
</dbReference>
<dbReference type="AlphaFoldDB" id="A0A319DRW1"/>
<sequence length="375" mass="42362">METSSPPPAGVNTEESPSGDSQHIVETSSSTPVDANPPGFPSETGLYPNQRYLCQREEYRAMIQHHYTRYNTHSPGVASPDNVKMQSSLLWTQVYNWAEVWGDDAAPLPRLSAADKREIIATLDGYCVQEDWDRIRLHLPPTARASMGKILLEAMINQFICVKFIDNPFWFMDAKINATDRDGDANFHKRFQYIYERLKAIEPMDAAWWKTLLVQRCNERGSLITQPPPTKLSQDTAAHRTARLKAYGDELLERRGFRLLLKDEQDKTQRAQRDEGLRNLLEFAAQQILHADGGLYANLVVDRLRDLPPTFKHGSDSMTSHLLHAEAEPADGGRILIVTHPGITVTDRQSISHWNGLDPWRVTVAEVVVAGQSKP</sequence>
<dbReference type="Proteomes" id="UP000248423">
    <property type="component" value="Unassembled WGS sequence"/>
</dbReference>
<evidence type="ECO:0000313" key="3">
    <source>
        <dbReference type="Proteomes" id="UP000248423"/>
    </source>
</evidence>
<gene>
    <name evidence="2" type="ORF">BO78DRAFT_330333</name>
</gene>
<feature type="region of interest" description="Disordered" evidence="1">
    <location>
        <begin position="1"/>
        <end position="47"/>
    </location>
</feature>
<evidence type="ECO:0000256" key="1">
    <source>
        <dbReference type="SAM" id="MobiDB-lite"/>
    </source>
</evidence>
<dbReference type="OrthoDB" id="4156714at2759"/>
<dbReference type="VEuPathDB" id="FungiDB:BO78DRAFT_330333"/>
<keyword evidence="3" id="KW-1185">Reference proteome</keyword>
<organism evidence="2 3">
    <name type="scientific">Aspergillus sclerotiicarbonarius (strain CBS 121057 / IBT 28362)</name>
    <dbReference type="NCBI Taxonomy" id="1448318"/>
    <lineage>
        <taxon>Eukaryota</taxon>
        <taxon>Fungi</taxon>
        <taxon>Dikarya</taxon>
        <taxon>Ascomycota</taxon>
        <taxon>Pezizomycotina</taxon>
        <taxon>Eurotiomycetes</taxon>
        <taxon>Eurotiomycetidae</taxon>
        <taxon>Eurotiales</taxon>
        <taxon>Aspergillaceae</taxon>
        <taxon>Aspergillus</taxon>
        <taxon>Aspergillus subgen. Circumdati</taxon>
    </lineage>
</organism>
<accession>A0A319DRW1</accession>
<name>A0A319DRW1_ASPSB</name>